<reference evidence="1 2" key="1">
    <citation type="submission" date="2013-12" db="EMBL/GenBank/DDBJ databases">
        <authorList>
            <consortium name="DOE Joint Genome Institute"/>
            <person name="Eisen J."/>
            <person name="Huntemann M."/>
            <person name="Han J."/>
            <person name="Chen A."/>
            <person name="Kyrpides N."/>
            <person name="Mavromatis K."/>
            <person name="Markowitz V."/>
            <person name="Palaniappan K."/>
            <person name="Ivanova N."/>
            <person name="Schaumberg A."/>
            <person name="Pati A."/>
            <person name="Liolios K."/>
            <person name="Nordberg H.P."/>
            <person name="Cantor M.N."/>
            <person name="Hua S.X."/>
            <person name="Woyke T."/>
        </authorList>
    </citation>
    <scope>NUCLEOTIDE SEQUENCE [LARGE SCALE GENOMIC DNA]</scope>
    <source>
        <strain evidence="2">DSM 19437</strain>
    </source>
</reference>
<dbReference type="KEGG" id="nso:NIASO_20720"/>
<dbReference type="EMBL" id="CP007035">
    <property type="protein sequence ID" value="AHF18114.1"/>
    <property type="molecule type" value="Genomic_DNA"/>
</dbReference>
<evidence type="ECO:0000313" key="2">
    <source>
        <dbReference type="Proteomes" id="UP000003586"/>
    </source>
</evidence>
<dbReference type="AlphaFoldDB" id="W0F9F9"/>
<keyword evidence="2" id="KW-1185">Reference proteome</keyword>
<gene>
    <name evidence="1" type="ORF">NIASO_20720</name>
</gene>
<accession>W0F9F9</accession>
<dbReference type="Proteomes" id="UP000003586">
    <property type="component" value="Chromosome"/>
</dbReference>
<organism evidence="1 2">
    <name type="scientific">Niabella soli DSM 19437</name>
    <dbReference type="NCBI Taxonomy" id="929713"/>
    <lineage>
        <taxon>Bacteria</taxon>
        <taxon>Pseudomonadati</taxon>
        <taxon>Bacteroidota</taxon>
        <taxon>Chitinophagia</taxon>
        <taxon>Chitinophagales</taxon>
        <taxon>Chitinophagaceae</taxon>
        <taxon>Niabella</taxon>
    </lineage>
</organism>
<proteinExistence type="predicted"/>
<dbReference type="HOGENOM" id="CLU_3186362_0_0_10"/>
<protein>
    <submittedName>
        <fullName evidence="1">Uncharacterized protein</fullName>
    </submittedName>
</protein>
<sequence length="46" mass="5497">MKNLTAIFESYCLIWDCKDNGFFQTAKFVFKNFENYFSNSPFSKPQ</sequence>
<evidence type="ECO:0000313" key="1">
    <source>
        <dbReference type="EMBL" id="AHF18114.1"/>
    </source>
</evidence>
<name>W0F9F9_9BACT</name>